<dbReference type="PRINTS" id="PR00105">
    <property type="entry name" value="C5METTRFRASE"/>
</dbReference>
<comment type="similarity">
    <text evidence="5 6">Belongs to the class I-like SAM-binding methyltransferase superfamily. C5-methyltransferase family.</text>
</comment>
<gene>
    <name evidence="9" type="ORF">EDD76_102234</name>
</gene>
<dbReference type="PROSITE" id="PS51679">
    <property type="entry name" value="SAM_MT_C5"/>
    <property type="match status" value="1"/>
</dbReference>
<keyword evidence="3 5" id="KW-0949">S-adenosyl-L-methionine</keyword>
<evidence type="ECO:0000313" key="10">
    <source>
        <dbReference type="Proteomes" id="UP000295718"/>
    </source>
</evidence>
<feature type="active site" evidence="5">
    <location>
        <position position="144"/>
    </location>
</feature>
<dbReference type="EC" id="2.1.1.37" evidence="7"/>
<dbReference type="Gene3D" id="3.90.120.30">
    <property type="match status" value="1"/>
</dbReference>
<dbReference type="GO" id="GO:0032259">
    <property type="term" value="P:methylation"/>
    <property type="evidence" value="ECO:0007669"/>
    <property type="project" value="UniProtKB-KW"/>
</dbReference>
<evidence type="ECO:0000256" key="6">
    <source>
        <dbReference type="RuleBase" id="RU000416"/>
    </source>
</evidence>
<dbReference type="Pfam" id="PF01381">
    <property type="entry name" value="HTH_3"/>
    <property type="match status" value="1"/>
</dbReference>
<evidence type="ECO:0000256" key="5">
    <source>
        <dbReference type="PROSITE-ProRule" id="PRU01016"/>
    </source>
</evidence>
<feature type="domain" description="HTH cro/C1-type" evidence="8">
    <location>
        <begin position="7"/>
        <end position="46"/>
    </location>
</feature>
<dbReference type="Gene3D" id="1.10.260.40">
    <property type="entry name" value="lambda repressor-like DNA-binding domains"/>
    <property type="match status" value="1"/>
</dbReference>
<name>A0A4R1R4U4_9FIRM</name>
<evidence type="ECO:0000256" key="2">
    <source>
        <dbReference type="ARBA" id="ARBA00022679"/>
    </source>
</evidence>
<dbReference type="AlphaFoldDB" id="A0A4R1R4U4"/>
<sequence>MSTNILIKEKRNKLGLTQKDFSDALGMGRNGERTLRRWENGESSPSNIELNHVLNFASEVPFEKKKDMRFKFIDLFAGIGGIRIPFQELGGECVFTSEWDKFSQKTYRINFGEEPSGDITKITDTKEHIEQIPDFDVLLAGFPCQPFSQAGLKKGFADTRGTLFFEIERIIEKKKPKAFLLENVKQLRGHDKGRTLKVILQHLVALGYFVDYSVLRAADYGVPQNRERIYIVGFDKKQIDIPSHYSFPYPQPTHEITRVGSILETNVDEKYTISDKLWEGHLRRKKEHQEKGNGFGFSLVNADSEYTNTISARYYKDGSEILVEQEGLNPRKLTPRECARLQGFPEEFIIPVSDTQAYKQFGNSVAIPVIRAVAKQVISEMNRLKK</sequence>
<dbReference type="PANTHER" id="PTHR46098:SF1">
    <property type="entry name" value="TRNA (CYTOSINE(38)-C(5))-METHYLTRANSFERASE"/>
    <property type="match status" value="1"/>
</dbReference>
<dbReference type="Pfam" id="PF00145">
    <property type="entry name" value="DNA_methylase"/>
    <property type="match status" value="1"/>
</dbReference>
<dbReference type="OrthoDB" id="9813719at2"/>
<dbReference type="InterPro" id="IPR010982">
    <property type="entry name" value="Lambda_DNA-bd_dom_sf"/>
</dbReference>
<dbReference type="InterPro" id="IPR018117">
    <property type="entry name" value="C5_DNA_meth_AS"/>
</dbReference>
<comment type="caution">
    <text evidence="9">The sequence shown here is derived from an EMBL/GenBank/DDBJ whole genome shotgun (WGS) entry which is preliminary data.</text>
</comment>
<dbReference type="SUPFAM" id="SSF47413">
    <property type="entry name" value="lambda repressor-like DNA-binding domains"/>
    <property type="match status" value="1"/>
</dbReference>
<keyword evidence="1 5" id="KW-0489">Methyltransferase</keyword>
<dbReference type="Proteomes" id="UP000295718">
    <property type="component" value="Unassembled WGS sequence"/>
</dbReference>
<evidence type="ECO:0000313" key="9">
    <source>
        <dbReference type="EMBL" id="TCL60536.1"/>
    </source>
</evidence>
<dbReference type="SMART" id="SM00530">
    <property type="entry name" value="HTH_XRE"/>
    <property type="match status" value="1"/>
</dbReference>
<dbReference type="InterPro" id="IPR050750">
    <property type="entry name" value="C5-MTase"/>
</dbReference>
<dbReference type="InterPro" id="IPR001387">
    <property type="entry name" value="Cro/C1-type_HTH"/>
</dbReference>
<dbReference type="PROSITE" id="PS00095">
    <property type="entry name" value="C5_MTASE_2"/>
    <property type="match status" value="1"/>
</dbReference>
<dbReference type="SUPFAM" id="SSF53335">
    <property type="entry name" value="S-adenosyl-L-methionine-dependent methyltransferases"/>
    <property type="match status" value="1"/>
</dbReference>
<evidence type="ECO:0000256" key="7">
    <source>
        <dbReference type="RuleBase" id="RU000417"/>
    </source>
</evidence>
<dbReference type="CDD" id="cd00093">
    <property type="entry name" value="HTH_XRE"/>
    <property type="match status" value="1"/>
</dbReference>
<dbReference type="STRING" id="1469948.GCA_000732725_00269"/>
<evidence type="ECO:0000256" key="3">
    <source>
        <dbReference type="ARBA" id="ARBA00022691"/>
    </source>
</evidence>
<organism evidence="9 10">
    <name type="scientific">Kineothrix alysoides</name>
    <dbReference type="NCBI Taxonomy" id="1469948"/>
    <lineage>
        <taxon>Bacteria</taxon>
        <taxon>Bacillati</taxon>
        <taxon>Bacillota</taxon>
        <taxon>Clostridia</taxon>
        <taxon>Lachnospirales</taxon>
        <taxon>Lachnospiraceae</taxon>
        <taxon>Kineothrix</taxon>
    </lineage>
</organism>
<protein>
    <recommendedName>
        <fullName evidence="7">Cytosine-specific methyltransferase</fullName>
        <ecNumber evidence="7">2.1.1.37</ecNumber>
    </recommendedName>
</protein>
<dbReference type="PROSITE" id="PS00094">
    <property type="entry name" value="C5_MTASE_1"/>
    <property type="match status" value="1"/>
</dbReference>
<dbReference type="GO" id="GO:0003886">
    <property type="term" value="F:DNA (cytosine-5-)-methyltransferase activity"/>
    <property type="evidence" value="ECO:0007669"/>
    <property type="project" value="UniProtKB-EC"/>
</dbReference>
<dbReference type="EMBL" id="SLUO01000002">
    <property type="protein sequence ID" value="TCL60536.1"/>
    <property type="molecule type" value="Genomic_DNA"/>
</dbReference>
<dbReference type="InterPro" id="IPR031303">
    <property type="entry name" value="C5_meth_CS"/>
</dbReference>
<dbReference type="NCBIfam" id="TIGR00675">
    <property type="entry name" value="dcm"/>
    <property type="match status" value="1"/>
</dbReference>
<evidence type="ECO:0000259" key="8">
    <source>
        <dbReference type="PROSITE" id="PS50943"/>
    </source>
</evidence>
<accession>A0A4R1R4U4</accession>
<dbReference type="InterPro" id="IPR001525">
    <property type="entry name" value="C5_MeTfrase"/>
</dbReference>
<comment type="catalytic activity">
    <reaction evidence="7">
        <text>a 2'-deoxycytidine in DNA + S-adenosyl-L-methionine = a 5-methyl-2'-deoxycytidine in DNA + S-adenosyl-L-homocysteine + H(+)</text>
        <dbReference type="Rhea" id="RHEA:13681"/>
        <dbReference type="Rhea" id="RHEA-COMP:11369"/>
        <dbReference type="Rhea" id="RHEA-COMP:11370"/>
        <dbReference type="ChEBI" id="CHEBI:15378"/>
        <dbReference type="ChEBI" id="CHEBI:57856"/>
        <dbReference type="ChEBI" id="CHEBI:59789"/>
        <dbReference type="ChEBI" id="CHEBI:85452"/>
        <dbReference type="ChEBI" id="CHEBI:85454"/>
        <dbReference type="EC" id="2.1.1.37"/>
    </reaction>
</comment>
<keyword evidence="2 5" id="KW-0808">Transferase</keyword>
<dbReference type="Gene3D" id="3.40.50.150">
    <property type="entry name" value="Vaccinia Virus protein VP39"/>
    <property type="match status" value="1"/>
</dbReference>
<reference evidence="9 10" key="1">
    <citation type="submission" date="2019-03" db="EMBL/GenBank/DDBJ databases">
        <title>Genomic Encyclopedia of Type Strains, Phase IV (KMG-IV): sequencing the most valuable type-strain genomes for metagenomic binning, comparative biology and taxonomic classification.</title>
        <authorList>
            <person name="Goeker M."/>
        </authorList>
    </citation>
    <scope>NUCLEOTIDE SEQUENCE [LARGE SCALE GENOMIC DNA]</scope>
    <source>
        <strain evidence="9 10">DSM 100556</strain>
    </source>
</reference>
<evidence type="ECO:0000256" key="1">
    <source>
        <dbReference type="ARBA" id="ARBA00022603"/>
    </source>
</evidence>
<dbReference type="PROSITE" id="PS50943">
    <property type="entry name" value="HTH_CROC1"/>
    <property type="match status" value="1"/>
</dbReference>
<dbReference type="InterPro" id="IPR029063">
    <property type="entry name" value="SAM-dependent_MTases_sf"/>
</dbReference>
<dbReference type="GO" id="GO:0003677">
    <property type="term" value="F:DNA binding"/>
    <property type="evidence" value="ECO:0007669"/>
    <property type="project" value="InterPro"/>
</dbReference>
<dbReference type="GO" id="GO:0009307">
    <property type="term" value="P:DNA restriction-modification system"/>
    <property type="evidence" value="ECO:0007669"/>
    <property type="project" value="UniProtKB-KW"/>
</dbReference>
<dbReference type="RefSeq" id="WP_031389049.1">
    <property type="nucleotide sequence ID" value="NZ_JPNB01000001.1"/>
</dbReference>
<evidence type="ECO:0000256" key="4">
    <source>
        <dbReference type="ARBA" id="ARBA00022747"/>
    </source>
</evidence>
<dbReference type="PANTHER" id="PTHR46098">
    <property type="entry name" value="TRNA (CYTOSINE(38)-C(5))-METHYLTRANSFERASE"/>
    <property type="match status" value="1"/>
</dbReference>
<proteinExistence type="inferred from homology"/>
<dbReference type="CDD" id="cd00315">
    <property type="entry name" value="Cyt_C5_DNA_methylase"/>
    <property type="match status" value="1"/>
</dbReference>
<keyword evidence="10" id="KW-1185">Reference proteome</keyword>
<keyword evidence="4" id="KW-0680">Restriction system</keyword>